<evidence type="ECO:0008006" key="5">
    <source>
        <dbReference type="Google" id="ProtNLM"/>
    </source>
</evidence>
<evidence type="ECO:0000313" key="3">
    <source>
        <dbReference type="EMBL" id="GLB67424.1"/>
    </source>
</evidence>
<feature type="transmembrane region" description="Helical" evidence="2">
    <location>
        <begin position="67"/>
        <end position="85"/>
    </location>
</feature>
<proteinExistence type="predicted"/>
<evidence type="ECO:0000313" key="4">
    <source>
        <dbReference type="Proteomes" id="UP001209654"/>
    </source>
</evidence>
<feature type="transmembrane region" description="Helical" evidence="2">
    <location>
        <begin position="123"/>
        <end position="143"/>
    </location>
</feature>
<gene>
    <name evidence="3" type="ORF">AHIS1636_18640</name>
</gene>
<evidence type="ECO:0000256" key="2">
    <source>
        <dbReference type="SAM" id="Phobius"/>
    </source>
</evidence>
<dbReference type="InterPro" id="IPR014509">
    <property type="entry name" value="YjdF-like"/>
</dbReference>
<comment type="caution">
    <text evidence="3">The sequence shown here is derived from an EMBL/GenBank/DDBJ whole genome shotgun (WGS) entry which is preliminary data.</text>
</comment>
<feature type="transmembrane region" description="Helical" evidence="2">
    <location>
        <begin position="180"/>
        <end position="200"/>
    </location>
</feature>
<protein>
    <recommendedName>
        <fullName evidence="5">Integral membrane protein</fullName>
    </recommendedName>
</protein>
<dbReference type="Proteomes" id="UP001209654">
    <property type="component" value="Unassembled WGS sequence"/>
</dbReference>
<dbReference type="EMBL" id="BRVS01000007">
    <property type="protein sequence ID" value="GLB67424.1"/>
    <property type="molecule type" value="Genomic_DNA"/>
</dbReference>
<dbReference type="Pfam" id="PF09997">
    <property type="entry name" value="DUF2238"/>
    <property type="match status" value="1"/>
</dbReference>
<name>A0ABQ5MU01_9MICC</name>
<evidence type="ECO:0000256" key="1">
    <source>
        <dbReference type="SAM" id="MobiDB-lite"/>
    </source>
</evidence>
<accession>A0ABQ5MU01</accession>
<feature type="transmembrane region" description="Helical" evidence="2">
    <location>
        <begin position="149"/>
        <end position="168"/>
    </location>
</feature>
<reference evidence="3 4" key="1">
    <citation type="journal article" date="2023" name="Int. J. Syst. Evol. Microbiol.">
        <title>Arthrobacter mangrovi sp. nov., an actinobacterium isolated from the rhizosphere of a mangrove.</title>
        <authorList>
            <person name="Hamada M."/>
            <person name="Saitou S."/>
            <person name="Enomoto N."/>
            <person name="Nanri K."/>
            <person name="Hidaka K."/>
            <person name="Miura T."/>
            <person name="Tamura T."/>
        </authorList>
    </citation>
    <scope>NUCLEOTIDE SEQUENCE [LARGE SCALE GENOMIC DNA]</scope>
    <source>
        <strain evidence="3 4">NBRC 112813</strain>
    </source>
</reference>
<sequence>MHSDPVPQEEPAETAGTRGQAGGNPEHAAVHMPVNGNPSAVGGHAAVPALPFRSVLRSVLDAPATRMLVVVEVFFLGVLAAAGLAQAWSDSAVPAMLIAAALIPSAVELAFNSRCPTWLHGCYFVFLLAGPFVGTQMRLYAFWTLWDKPVHAFSGALVGWATVFALGVACRRTQLALPPFLMVAGVVLAGGFIAAMWEIAEFTSDHFLGTRAQNAGLVDTVTDMMCGILGVAAVAVVAGLHFRGRPSVLIGSLVRSPDIIPPAPPREQR</sequence>
<keyword evidence="2" id="KW-0472">Membrane</keyword>
<organism evidence="3 4">
    <name type="scientific">Arthrobacter mangrovi</name>
    <dbReference type="NCBI Taxonomy" id="2966350"/>
    <lineage>
        <taxon>Bacteria</taxon>
        <taxon>Bacillati</taxon>
        <taxon>Actinomycetota</taxon>
        <taxon>Actinomycetes</taxon>
        <taxon>Micrococcales</taxon>
        <taxon>Micrococcaceae</taxon>
        <taxon>Arthrobacter</taxon>
    </lineage>
</organism>
<feature type="transmembrane region" description="Helical" evidence="2">
    <location>
        <begin position="91"/>
        <end position="111"/>
    </location>
</feature>
<keyword evidence="2" id="KW-1133">Transmembrane helix</keyword>
<feature type="transmembrane region" description="Helical" evidence="2">
    <location>
        <begin position="220"/>
        <end position="242"/>
    </location>
</feature>
<keyword evidence="4" id="KW-1185">Reference proteome</keyword>
<keyword evidence="2" id="KW-0812">Transmembrane</keyword>
<feature type="region of interest" description="Disordered" evidence="1">
    <location>
        <begin position="1"/>
        <end position="34"/>
    </location>
</feature>